<accession>A0A7L5DN70</accession>
<feature type="transmembrane region" description="Helical" evidence="9">
    <location>
        <begin position="53"/>
        <end position="74"/>
    </location>
</feature>
<dbReference type="RefSeq" id="WP_169549440.1">
    <property type="nucleotide sequence ID" value="NZ_CP051677.1"/>
</dbReference>
<comment type="subcellular location">
    <subcellularLocation>
        <location evidence="1">Cell membrane</location>
        <topology evidence="1">Multi-pass membrane protein</topology>
    </subcellularLocation>
</comment>
<evidence type="ECO:0000256" key="5">
    <source>
        <dbReference type="ARBA" id="ARBA00022989"/>
    </source>
</evidence>
<evidence type="ECO:0000256" key="4">
    <source>
        <dbReference type="ARBA" id="ARBA00022692"/>
    </source>
</evidence>
<name>A0A7L5DN70_9BACT</name>
<dbReference type="Pfam" id="PF25539">
    <property type="entry name" value="Bestrophin_2"/>
    <property type="match status" value="1"/>
</dbReference>
<keyword evidence="3" id="KW-1003">Cell membrane</keyword>
<dbReference type="PANTHER" id="PTHR33281">
    <property type="entry name" value="UPF0187 PROTEIN YNEE"/>
    <property type="match status" value="1"/>
</dbReference>
<dbReference type="Proteomes" id="UP000501128">
    <property type="component" value="Chromosome"/>
</dbReference>
<keyword evidence="11" id="KW-1185">Reference proteome</keyword>
<evidence type="ECO:0000256" key="6">
    <source>
        <dbReference type="ARBA" id="ARBA00023065"/>
    </source>
</evidence>
<keyword evidence="7 9" id="KW-0472">Membrane</keyword>
<dbReference type="PANTHER" id="PTHR33281:SF19">
    <property type="entry name" value="VOLTAGE-DEPENDENT ANION CHANNEL-FORMING PROTEIN YNEE"/>
    <property type="match status" value="1"/>
</dbReference>
<dbReference type="GO" id="GO:0005886">
    <property type="term" value="C:plasma membrane"/>
    <property type="evidence" value="ECO:0007669"/>
    <property type="project" value="UniProtKB-SubCell"/>
</dbReference>
<evidence type="ECO:0000256" key="2">
    <source>
        <dbReference type="ARBA" id="ARBA00022448"/>
    </source>
</evidence>
<evidence type="ECO:0000313" key="11">
    <source>
        <dbReference type="Proteomes" id="UP000501128"/>
    </source>
</evidence>
<sequence length="305" mass="35023">MIPYEPKQWFNLFTLKRSDTARKLAPYILGFGAYALAIVLLEKHVFHLSDESILRNVTLLHTLLGFVISLLLVFRTNTAYDRWWEGRRLWGSLVNNSRNLGLKLHQMLPAEATDVRQFYQSMIPNFAFALKNHLRDDTQPSEFADTPLLRFTDLRADEHIPNQLASAMFGQAYALEQRGILRPEHLLVLNLELQSFMEICGACERIKKTPIPYSYSSFIKKFIVSYCLTLPIGFTFSLHYLVVPFTMFVFYVLASLEVLAEEVESPFGNDENDLPLDSICQSIDKTVRQGFEHPTPVVLNAAVRK</sequence>
<evidence type="ECO:0000256" key="8">
    <source>
        <dbReference type="ARBA" id="ARBA00034708"/>
    </source>
</evidence>
<keyword evidence="4 9" id="KW-0812">Transmembrane</keyword>
<evidence type="ECO:0000313" key="10">
    <source>
        <dbReference type="EMBL" id="QJD77497.1"/>
    </source>
</evidence>
<dbReference type="KEGG" id="srho:HH216_03005"/>
<evidence type="ECO:0000256" key="7">
    <source>
        <dbReference type="ARBA" id="ARBA00023136"/>
    </source>
</evidence>
<evidence type="ECO:0000256" key="1">
    <source>
        <dbReference type="ARBA" id="ARBA00004651"/>
    </source>
</evidence>
<proteinExistence type="inferred from homology"/>
<gene>
    <name evidence="10" type="ORF">HH216_03005</name>
</gene>
<comment type="similarity">
    <text evidence="8">Belongs to the anion channel-forming bestrophin (TC 1.A.46) family.</text>
</comment>
<protein>
    <recommendedName>
        <fullName evidence="12">Bestrophin</fullName>
    </recommendedName>
</protein>
<dbReference type="InterPro" id="IPR044669">
    <property type="entry name" value="YneE/VCCN1/2-like"/>
</dbReference>
<feature type="transmembrane region" description="Helical" evidence="9">
    <location>
        <begin position="24"/>
        <end position="41"/>
    </location>
</feature>
<evidence type="ECO:0000256" key="3">
    <source>
        <dbReference type="ARBA" id="ARBA00022475"/>
    </source>
</evidence>
<dbReference type="EMBL" id="CP051677">
    <property type="protein sequence ID" value="QJD77497.1"/>
    <property type="molecule type" value="Genomic_DNA"/>
</dbReference>
<keyword evidence="2" id="KW-0813">Transport</keyword>
<keyword evidence="5 9" id="KW-1133">Transmembrane helix</keyword>
<keyword evidence="6" id="KW-0406">Ion transport</keyword>
<dbReference type="AlphaFoldDB" id="A0A7L5DN70"/>
<evidence type="ECO:0008006" key="12">
    <source>
        <dbReference type="Google" id="ProtNLM"/>
    </source>
</evidence>
<reference evidence="10 11" key="1">
    <citation type="submission" date="2020-04" db="EMBL/GenBank/DDBJ databases">
        <title>Genome sequencing of novel species.</title>
        <authorList>
            <person name="Heo J."/>
            <person name="Kim S.-J."/>
            <person name="Kim J.-S."/>
            <person name="Hong S.-B."/>
            <person name="Kwon S.-W."/>
        </authorList>
    </citation>
    <scope>NUCLEOTIDE SEQUENCE [LARGE SCALE GENOMIC DNA]</scope>
    <source>
        <strain evidence="10 11">CJU-R4</strain>
    </source>
</reference>
<organism evidence="10 11">
    <name type="scientific">Spirosoma rhododendri</name>
    <dbReference type="NCBI Taxonomy" id="2728024"/>
    <lineage>
        <taxon>Bacteria</taxon>
        <taxon>Pseudomonadati</taxon>
        <taxon>Bacteroidota</taxon>
        <taxon>Cytophagia</taxon>
        <taxon>Cytophagales</taxon>
        <taxon>Cytophagaceae</taxon>
        <taxon>Spirosoma</taxon>
    </lineage>
</organism>
<dbReference type="GO" id="GO:0005254">
    <property type="term" value="F:chloride channel activity"/>
    <property type="evidence" value="ECO:0007669"/>
    <property type="project" value="InterPro"/>
</dbReference>
<feature type="transmembrane region" description="Helical" evidence="9">
    <location>
        <begin position="223"/>
        <end position="253"/>
    </location>
</feature>
<evidence type="ECO:0000256" key="9">
    <source>
        <dbReference type="SAM" id="Phobius"/>
    </source>
</evidence>